<evidence type="ECO:0000313" key="2">
    <source>
        <dbReference type="EMBL" id="GBP72347.1"/>
    </source>
</evidence>
<comment type="caution">
    <text evidence="2">The sequence shown here is derived from an EMBL/GenBank/DDBJ whole genome shotgun (WGS) entry which is preliminary data.</text>
</comment>
<organism evidence="2 3">
    <name type="scientific">Eumeta variegata</name>
    <name type="common">Bagworm moth</name>
    <name type="synonym">Eumeta japonica</name>
    <dbReference type="NCBI Taxonomy" id="151549"/>
    <lineage>
        <taxon>Eukaryota</taxon>
        <taxon>Metazoa</taxon>
        <taxon>Ecdysozoa</taxon>
        <taxon>Arthropoda</taxon>
        <taxon>Hexapoda</taxon>
        <taxon>Insecta</taxon>
        <taxon>Pterygota</taxon>
        <taxon>Neoptera</taxon>
        <taxon>Endopterygota</taxon>
        <taxon>Lepidoptera</taxon>
        <taxon>Glossata</taxon>
        <taxon>Ditrysia</taxon>
        <taxon>Tineoidea</taxon>
        <taxon>Psychidae</taxon>
        <taxon>Oiketicinae</taxon>
        <taxon>Eumeta</taxon>
    </lineage>
</organism>
<proteinExistence type="predicted"/>
<dbReference type="Proteomes" id="UP000299102">
    <property type="component" value="Unassembled WGS sequence"/>
</dbReference>
<protein>
    <submittedName>
        <fullName evidence="2">Uncharacterized protein</fullName>
    </submittedName>
</protein>
<gene>
    <name evidence="2" type="ORF">EVAR_55115_1</name>
</gene>
<evidence type="ECO:0000313" key="3">
    <source>
        <dbReference type="Proteomes" id="UP000299102"/>
    </source>
</evidence>
<dbReference type="EMBL" id="BGZK01001142">
    <property type="protein sequence ID" value="GBP72347.1"/>
    <property type="molecule type" value="Genomic_DNA"/>
</dbReference>
<accession>A0A4C1YD01</accession>
<keyword evidence="3" id="KW-1185">Reference proteome</keyword>
<feature type="region of interest" description="Disordered" evidence="1">
    <location>
        <begin position="53"/>
        <end position="75"/>
    </location>
</feature>
<reference evidence="2 3" key="1">
    <citation type="journal article" date="2019" name="Commun. Biol.">
        <title>The bagworm genome reveals a unique fibroin gene that provides high tensile strength.</title>
        <authorList>
            <person name="Kono N."/>
            <person name="Nakamura H."/>
            <person name="Ohtoshi R."/>
            <person name="Tomita M."/>
            <person name="Numata K."/>
            <person name="Arakawa K."/>
        </authorList>
    </citation>
    <scope>NUCLEOTIDE SEQUENCE [LARGE SCALE GENOMIC DNA]</scope>
</reference>
<name>A0A4C1YD01_EUMVA</name>
<sequence length="75" mass="7972">MRRKREKGNRVGCQKLVVNKTGAADGVVAWTVAAGAHQSGRPCDLCGVRARASARMSAPARRDPPGQRASRSLSE</sequence>
<dbReference type="AlphaFoldDB" id="A0A4C1YD01"/>
<evidence type="ECO:0000256" key="1">
    <source>
        <dbReference type="SAM" id="MobiDB-lite"/>
    </source>
</evidence>